<reference evidence="1" key="1">
    <citation type="submission" date="2022-11" db="EMBL/GenBank/DDBJ databases">
        <title>Temperate bacteriophages infecting mucin-degrading bacterium Ruminococcus gnavus from the human gut.</title>
        <authorList>
            <person name="Buttimer C."/>
        </authorList>
    </citation>
    <scope>NUCLEOTIDE SEQUENCE</scope>
    <source>
        <strain evidence="1">CCUG 49994</strain>
    </source>
</reference>
<organism evidence="1 2">
    <name type="scientific">Mediterraneibacter gnavus</name>
    <name type="common">Ruminococcus gnavus</name>
    <dbReference type="NCBI Taxonomy" id="33038"/>
    <lineage>
        <taxon>Bacteria</taxon>
        <taxon>Bacillati</taxon>
        <taxon>Bacillota</taxon>
        <taxon>Clostridia</taxon>
        <taxon>Lachnospirales</taxon>
        <taxon>Lachnospiraceae</taxon>
        <taxon>Mediterraneibacter</taxon>
    </lineage>
</organism>
<sequence>MEATIKVQLKQAVKTESQWRSSNPVIPDGCMAITSDRGNAYKVGDGSSEWNDLSYNTAIAQDVYSWAKQEGKPSYTKSEVGLGNVDNKSSEQIRAELTKKNVVDALGYTPLAASADLSVNSLTIGNHAKLSYDTQKEALKISFV</sequence>
<dbReference type="RefSeq" id="WP_118401427.1">
    <property type="nucleotide sequence ID" value="NZ_JAPRAY010000003.1"/>
</dbReference>
<gene>
    <name evidence="1" type="ORF">OZZ17_02805</name>
</gene>
<dbReference type="AlphaFoldDB" id="A0A396G0V7"/>
<name>A0A396G0V7_MEDGN</name>
<evidence type="ECO:0008006" key="3">
    <source>
        <dbReference type="Google" id="ProtNLM"/>
    </source>
</evidence>
<protein>
    <recommendedName>
        <fullName evidence="3">Major tropism determinant N-terminal domain-containing protein</fullName>
    </recommendedName>
</protein>
<dbReference type="SUPFAM" id="SSF69349">
    <property type="entry name" value="Phage fibre proteins"/>
    <property type="match status" value="1"/>
</dbReference>
<evidence type="ECO:0000313" key="1">
    <source>
        <dbReference type="EMBL" id="MCZ0666467.1"/>
    </source>
</evidence>
<dbReference type="Proteomes" id="UP001079535">
    <property type="component" value="Unassembled WGS sequence"/>
</dbReference>
<proteinExistence type="predicted"/>
<evidence type="ECO:0000313" key="2">
    <source>
        <dbReference type="Proteomes" id="UP001079535"/>
    </source>
</evidence>
<dbReference type="EMBL" id="JAPRAY010000003">
    <property type="protein sequence ID" value="MCZ0666467.1"/>
    <property type="molecule type" value="Genomic_DNA"/>
</dbReference>
<comment type="caution">
    <text evidence="1">The sequence shown here is derived from an EMBL/GenBank/DDBJ whole genome shotgun (WGS) entry which is preliminary data.</text>
</comment>
<accession>A0A396G0V7</accession>